<evidence type="ECO:0000256" key="4">
    <source>
        <dbReference type="ARBA" id="ARBA00044936"/>
    </source>
</evidence>
<dbReference type="OrthoDB" id="9815206at2"/>
<comment type="function">
    <text evidence="4 5">Cell division protein that is part of the divisome complex and is recruited early to the Z-ring. Probably stimulates Z-ring formation, perhaps through the cross-linking of FtsZ protofilaments. Its function overlaps with FtsA.</text>
</comment>
<dbReference type="InterPro" id="IPR023052">
    <property type="entry name" value="Cell_div_SepF"/>
</dbReference>
<comment type="subcellular location">
    <subcellularLocation>
        <location evidence="5">Cytoplasm</location>
    </subcellularLocation>
    <text evidence="5">Localizes to the division site, in a FtsZ-dependent manner.</text>
</comment>
<dbReference type="EMBL" id="CP043028">
    <property type="protein sequence ID" value="QFJ55610.1"/>
    <property type="molecule type" value="Genomic_DNA"/>
</dbReference>
<dbReference type="Gene3D" id="3.30.110.150">
    <property type="entry name" value="SepF-like protein"/>
    <property type="match status" value="1"/>
</dbReference>
<dbReference type="InterPro" id="IPR007561">
    <property type="entry name" value="Cell_div_SepF/SepF-rel"/>
</dbReference>
<comment type="subunit">
    <text evidence="5">Homodimer. Interacts with FtsZ.</text>
</comment>
<evidence type="ECO:0000256" key="5">
    <source>
        <dbReference type="HAMAP-Rule" id="MF_01197"/>
    </source>
</evidence>
<dbReference type="PANTHER" id="PTHR35798:SF1">
    <property type="entry name" value="CELL DIVISION PROTEIN SEPF"/>
    <property type="match status" value="1"/>
</dbReference>
<dbReference type="HAMAP" id="MF_01197">
    <property type="entry name" value="SepF"/>
    <property type="match status" value="1"/>
</dbReference>
<keyword evidence="3 5" id="KW-0131">Cell cycle</keyword>
<keyword evidence="5" id="KW-0963">Cytoplasm</keyword>
<organism evidence="7 8">
    <name type="scientific">Pseudobutyrivibrio xylanivorans</name>
    <dbReference type="NCBI Taxonomy" id="185007"/>
    <lineage>
        <taxon>Bacteria</taxon>
        <taxon>Bacillati</taxon>
        <taxon>Bacillota</taxon>
        <taxon>Clostridia</taxon>
        <taxon>Lachnospirales</taxon>
        <taxon>Lachnospiraceae</taxon>
        <taxon>Pseudobutyrivibrio</taxon>
    </lineage>
</organism>
<reference evidence="8" key="1">
    <citation type="submission" date="2019-08" db="EMBL/GenBank/DDBJ databases">
        <title>Complete Genome Sequence of the Polysaccharide-Degrading Rumen Bacterium Pseudobutyrivibrio xylanivorans MA3014.</title>
        <authorList>
            <person name="Palevich N."/>
            <person name="Maclean P.H."/>
            <person name="Kelly W.J."/>
            <person name="Leahy S.C."/>
            <person name="Rakonjac J."/>
            <person name="Attwood G.T."/>
        </authorList>
    </citation>
    <scope>NUCLEOTIDE SEQUENCE [LARGE SCALE GENOMIC DNA]</scope>
    <source>
        <strain evidence="8">MA3014</strain>
    </source>
</reference>
<name>A0A5P6VT60_PSEXY</name>
<evidence type="ECO:0000313" key="8">
    <source>
        <dbReference type="Proteomes" id="UP000327030"/>
    </source>
</evidence>
<dbReference type="Pfam" id="PF04472">
    <property type="entry name" value="SepF"/>
    <property type="match status" value="1"/>
</dbReference>
<evidence type="ECO:0000256" key="3">
    <source>
        <dbReference type="ARBA" id="ARBA00023306"/>
    </source>
</evidence>
<dbReference type="InterPro" id="IPR038594">
    <property type="entry name" value="SepF-like_sf"/>
</dbReference>
<sequence length="170" mass="19231">MFERMLDAMHLGDDYDDYEDEDLYEEEEEKSFFNKFSKKEPEEKRPVLNKPSEREVRASKPAPKITPMRNKAKGAVMEVCVIKPSSFEDAREISETLLAERTVLLNMKGLDLGVAQRIIDFTCGTCYAIDGNLQRIEDYIFIITPAGVELSGDLAGIVDAFDFTGIQTGF</sequence>
<dbReference type="KEGG" id="pxv:FXF36_12365"/>
<feature type="region of interest" description="Disordered" evidence="6">
    <location>
        <begin position="32"/>
        <end position="64"/>
    </location>
</feature>
<dbReference type="GO" id="GO:0043093">
    <property type="term" value="P:FtsZ-dependent cytokinesis"/>
    <property type="evidence" value="ECO:0007669"/>
    <property type="project" value="UniProtKB-UniRule"/>
</dbReference>
<protein>
    <recommendedName>
        <fullName evidence="5">Cell division protein SepF</fullName>
    </recommendedName>
</protein>
<dbReference type="GO" id="GO:0005737">
    <property type="term" value="C:cytoplasm"/>
    <property type="evidence" value="ECO:0007669"/>
    <property type="project" value="UniProtKB-SubCell"/>
</dbReference>
<evidence type="ECO:0000313" key="7">
    <source>
        <dbReference type="EMBL" id="QFJ55610.1"/>
    </source>
</evidence>
<gene>
    <name evidence="5" type="primary">sepF</name>
    <name evidence="7" type="ORF">FXF36_12365</name>
</gene>
<evidence type="ECO:0000256" key="1">
    <source>
        <dbReference type="ARBA" id="ARBA00022618"/>
    </source>
</evidence>
<keyword evidence="1 5" id="KW-0132">Cell division</keyword>
<feature type="compositionally biased region" description="Basic and acidic residues" evidence="6">
    <location>
        <begin position="37"/>
        <end position="58"/>
    </location>
</feature>
<comment type="similarity">
    <text evidence="5">Belongs to the SepF family.</text>
</comment>
<dbReference type="PANTHER" id="PTHR35798">
    <property type="entry name" value="CELL DIVISION PROTEIN SEPF"/>
    <property type="match status" value="1"/>
</dbReference>
<evidence type="ECO:0000256" key="2">
    <source>
        <dbReference type="ARBA" id="ARBA00023210"/>
    </source>
</evidence>
<dbReference type="GO" id="GO:0000917">
    <property type="term" value="P:division septum assembly"/>
    <property type="evidence" value="ECO:0007669"/>
    <property type="project" value="UniProtKB-KW"/>
</dbReference>
<dbReference type="AlphaFoldDB" id="A0A5P6VT60"/>
<accession>A0A5P6VT60</accession>
<dbReference type="RefSeq" id="WP_151624541.1">
    <property type="nucleotide sequence ID" value="NZ_CP043028.1"/>
</dbReference>
<evidence type="ECO:0000256" key="6">
    <source>
        <dbReference type="SAM" id="MobiDB-lite"/>
    </source>
</evidence>
<dbReference type="Proteomes" id="UP000327030">
    <property type="component" value="Chromosome 1"/>
</dbReference>
<proteinExistence type="inferred from homology"/>
<keyword evidence="2 5" id="KW-0717">Septation</keyword>